<evidence type="ECO:0000313" key="1">
    <source>
        <dbReference type="EMBL" id="PSN99147.1"/>
    </source>
</evidence>
<reference evidence="1 2" key="1">
    <citation type="submission" date="2017-04" db="EMBL/GenBank/DDBJ databases">
        <title>Novel microbial lineages endemic to geothermal iron-oxide mats fill important gaps in the evolutionary history of Archaea.</title>
        <authorList>
            <person name="Jay Z.J."/>
            <person name="Beam J.P."/>
            <person name="Dlakic M."/>
            <person name="Rusch D.B."/>
            <person name="Kozubal M.A."/>
            <person name="Inskeep W.P."/>
        </authorList>
    </citation>
    <scope>NUCLEOTIDE SEQUENCE [LARGE SCALE GENOMIC DNA]</scope>
    <source>
        <strain evidence="1">ECH_B_SAG-F08</strain>
    </source>
</reference>
<dbReference type="AlphaFoldDB" id="A0A2R6BKG1"/>
<gene>
    <name evidence="1" type="ORF">B9Q11_01280</name>
</gene>
<name>A0A2R6BKG1_9ARCH</name>
<accession>A0A2R6BKG1</accession>
<sequence length="465" mass="50600">MLRKFWVLVCFGALVIAIVPYNLTPTQGLTTSFFHSPIPRSAPVSSTKGAFAFVSNFESGGLQNWIVVQGKQPKVVNTPNYFGEPSLESSATASSPQVDEATQGFITGDSFVSFQVAIYTKSGVGFFGLFGSSGPVAVVGVENGYIVAGSSPSNVVRVEPIPKDTVYPSGWVYIAANVYNASTPSSPNTGWVMQLFVDRTDQPAASVSVPQAGNYQGAIIYTESSTVYYTNIVVTTYEIPIYIPGYNNMMGYGQGSGLLVNLLPAFYNLSAVMVLKSWSTPQQGILSFQINAMNYYGTTRSTCVGFFQLGVDLDPNGTIAPWYVPGKNCFAHYFLSSQNPAVQPGVPTPMGTVLTLSIVYEQSEIVFTIHDLNTSATYTASIPYNGTPFYGAYTQLEFQPCCNLYPITQYRVNAELQQMQIVTITGQRIPLPTSYMLPFTLDAPPSWSFTYYNSQQAGYQQISSF</sequence>
<evidence type="ECO:0000313" key="2">
    <source>
        <dbReference type="Proteomes" id="UP000240381"/>
    </source>
</evidence>
<dbReference type="EMBL" id="NEXM01000019">
    <property type="protein sequence ID" value="PSN99147.1"/>
    <property type="molecule type" value="Genomic_DNA"/>
</dbReference>
<comment type="caution">
    <text evidence="1">The sequence shown here is derived from an EMBL/GenBank/DDBJ whole genome shotgun (WGS) entry which is preliminary data.</text>
</comment>
<proteinExistence type="predicted"/>
<dbReference type="Proteomes" id="UP000240381">
    <property type="component" value="Unassembled WGS sequence"/>
</dbReference>
<organism evidence="1 2">
    <name type="scientific">Candidatus Marsarchaeota G2 archaeon ECH_B_SAG-F08</name>
    <dbReference type="NCBI Taxonomy" id="1978165"/>
    <lineage>
        <taxon>Archaea</taxon>
        <taxon>Candidatus Marsarchaeota</taxon>
        <taxon>Candidatus Marsarchaeota group 2</taxon>
    </lineage>
</organism>
<protein>
    <submittedName>
        <fullName evidence="1">Uncharacterized protein</fullName>
    </submittedName>
</protein>